<sequence length="163" mass="19026">MSMLPDDLWNRIMEIGIGTKSLDYKDICRLSVTCRGLRLLAGDDSVWSPLLLSHFASSSKDLNLIKNDGDCIGNNNRNSDSTVSAKFKSLYKIRYFVSKCGLIDWENNDRYEKEVKHRRFLLRIESEIAERLRQIQERVLQSAREKEKMNETIAELRNLRQAR</sequence>
<evidence type="ECO:0000313" key="3">
    <source>
        <dbReference type="EMBL" id="KAG8372313.1"/>
    </source>
</evidence>
<dbReference type="Pfam" id="PF12937">
    <property type="entry name" value="F-box-like"/>
    <property type="match status" value="1"/>
</dbReference>
<feature type="domain" description="F-box" evidence="2">
    <location>
        <begin position="3"/>
        <end position="49"/>
    </location>
</feature>
<protein>
    <recommendedName>
        <fullName evidence="2">F-box domain-containing protein</fullName>
    </recommendedName>
</protein>
<dbReference type="SUPFAM" id="SSF81383">
    <property type="entry name" value="F-box domain"/>
    <property type="match status" value="1"/>
</dbReference>
<dbReference type="InterPro" id="IPR001810">
    <property type="entry name" value="F-box_dom"/>
</dbReference>
<dbReference type="InterPro" id="IPR036047">
    <property type="entry name" value="F-box-like_dom_sf"/>
</dbReference>
<keyword evidence="1" id="KW-0175">Coiled coil</keyword>
<evidence type="ECO:0000259" key="2">
    <source>
        <dbReference type="Pfam" id="PF12937"/>
    </source>
</evidence>
<feature type="coiled-coil region" evidence="1">
    <location>
        <begin position="132"/>
        <end position="162"/>
    </location>
</feature>
<accession>A0AAV6WP93</accession>
<gene>
    <name evidence="3" type="ORF">BUALT_Bualt12G0053200</name>
</gene>
<keyword evidence="4" id="KW-1185">Reference proteome</keyword>
<reference evidence="3" key="1">
    <citation type="submission" date="2019-10" db="EMBL/GenBank/DDBJ databases">
        <authorList>
            <person name="Zhang R."/>
            <person name="Pan Y."/>
            <person name="Wang J."/>
            <person name="Ma R."/>
            <person name="Yu S."/>
        </authorList>
    </citation>
    <scope>NUCLEOTIDE SEQUENCE</scope>
    <source>
        <strain evidence="3">LA-IB0</strain>
        <tissue evidence="3">Leaf</tissue>
    </source>
</reference>
<dbReference type="AlphaFoldDB" id="A0AAV6WP93"/>
<name>A0AAV6WP93_9LAMI</name>
<evidence type="ECO:0000256" key="1">
    <source>
        <dbReference type="SAM" id="Coils"/>
    </source>
</evidence>
<dbReference type="Gene3D" id="1.20.1280.50">
    <property type="match status" value="1"/>
</dbReference>
<dbReference type="Proteomes" id="UP000826271">
    <property type="component" value="Unassembled WGS sequence"/>
</dbReference>
<comment type="caution">
    <text evidence="3">The sequence shown here is derived from an EMBL/GenBank/DDBJ whole genome shotgun (WGS) entry which is preliminary data.</text>
</comment>
<organism evidence="3 4">
    <name type="scientific">Buddleja alternifolia</name>
    <dbReference type="NCBI Taxonomy" id="168488"/>
    <lineage>
        <taxon>Eukaryota</taxon>
        <taxon>Viridiplantae</taxon>
        <taxon>Streptophyta</taxon>
        <taxon>Embryophyta</taxon>
        <taxon>Tracheophyta</taxon>
        <taxon>Spermatophyta</taxon>
        <taxon>Magnoliopsida</taxon>
        <taxon>eudicotyledons</taxon>
        <taxon>Gunneridae</taxon>
        <taxon>Pentapetalae</taxon>
        <taxon>asterids</taxon>
        <taxon>lamiids</taxon>
        <taxon>Lamiales</taxon>
        <taxon>Scrophulariaceae</taxon>
        <taxon>Buddlejeae</taxon>
        <taxon>Buddleja</taxon>
    </lineage>
</organism>
<evidence type="ECO:0000313" key="4">
    <source>
        <dbReference type="Proteomes" id="UP000826271"/>
    </source>
</evidence>
<dbReference type="EMBL" id="WHWC01000012">
    <property type="protein sequence ID" value="KAG8372313.1"/>
    <property type="molecule type" value="Genomic_DNA"/>
</dbReference>
<proteinExistence type="predicted"/>